<dbReference type="SUPFAM" id="SSF81383">
    <property type="entry name" value="F-box domain"/>
    <property type="match status" value="1"/>
</dbReference>
<reference evidence="2 3" key="1">
    <citation type="submission" date="2016-07" db="EMBL/GenBank/DDBJ databases">
        <title>Pervasive Adenine N6-methylation of Active Genes in Fungi.</title>
        <authorList>
            <consortium name="DOE Joint Genome Institute"/>
            <person name="Mondo S.J."/>
            <person name="Dannebaum R.O."/>
            <person name="Kuo R.C."/>
            <person name="Labutti K."/>
            <person name="Haridas S."/>
            <person name="Kuo A."/>
            <person name="Salamov A."/>
            <person name="Ahrendt S.R."/>
            <person name="Lipzen A."/>
            <person name="Sullivan W."/>
            <person name="Andreopoulos W.B."/>
            <person name="Clum A."/>
            <person name="Lindquist E."/>
            <person name="Daum C."/>
            <person name="Ramamoorthy G.K."/>
            <person name="Gryganskyi A."/>
            <person name="Culley D."/>
            <person name="Magnuson J.K."/>
            <person name="James T.Y."/>
            <person name="O'Malley M.A."/>
            <person name="Stajich J.E."/>
            <person name="Spatafora J.W."/>
            <person name="Visel A."/>
            <person name="Grigoriev I.V."/>
        </authorList>
    </citation>
    <scope>NUCLEOTIDE SEQUENCE [LARGE SCALE GENOMIC DNA]</scope>
    <source>
        <strain evidence="2 3">NRRL 1336</strain>
    </source>
</reference>
<dbReference type="SMART" id="SM00367">
    <property type="entry name" value="LRR_CC"/>
    <property type="match status" value="4"/>
</dbReference>
<keyword evidence="3" id="KW-1185">Reference proteome</keyword>
<dbReference type="InterPro" id="IPR006553">
    <property type="entry name" value="Leu-rich_rpt_Cys-con_subtyp"/>
</dbReference>
<dbReference type="InterPro" id="IPR036047">
    <property type="entry name" value="F-box-like_dom_sf"/>
</dbReference>
<dbReference type="Gene3D" id="3.80.10.10">
    <property type="entry name" value="Ribonuclease Inhibitor"/>
    <property type="match status" value="1"/>
</dbReference>
<dbReference type="InterPro" id="IPR001810">
    <property type="entry name" value="F-box_dom"/>
</dbReference>
<evidence type="ECO:0000313" key="2">
    <source>
        <dbReference type="EMBL" id="ORZ07180.1"/>
    </source>
</evidence>
<dbReference type="PANTHER" id="PTHR13318">
    <property type="entry name" value="PARTNER OF PAIRED, ISOFORM B-RELATED"/>
    <property type="match status" value="1"/>
</dbReference>
<sequence>MNNLGHLPAEIVSAILHHVVEKDYYACSLINRSFYKATNPLLWQAPTLRNGSKAQLFMKCLVEAQQQQQQHHHVGKHIRRLTSNVPWTDTDLLQLILPHMSHLEHLALETAKNISDISMEPIAQHCPHLITLHLNGSLITQQTMNALGQHCHQLTNLILDYAPHLSPNTLTPLVHRCPLRKVLLSAYAATGGTWMTVDETVKDLLCFRGLTSLTILGSSPEVLKSVLLQQQQQQVSWPELTVLNLDDGSRDVGDSDFIPFLQIHPGLTELSLTRCELTSATVMAMAAHLPNLSLVDVSQNGYQSLSTTSVRHMVRQCPLLTSLDLSDSGLEINDFPELEMLWDHPAYLYTLKLKQDAIERIRSAPGHGNPVINDQQ</sequence>
<dbReference type="Pfam" id="PF12937">
    <property type="entry name" value="F-box-like"/>
    <property type="match status" value="1"/>
</dbReference>
<organism evidence="2 3">
    <name type="scientific">Absidia repens</name>
    <dbReference type="NCBI Taxonomy" id="90262"/>
    <lineage>
        <taxon>Eukaryota</taxon>
        <taxon>Fungi</taxon>
        <taxon>Fungi incertae sedis</taxon>
        <taxon>Mucoromycota</taxon>
        <taxon>Mucoromycotina</taxon>
        <taxon>Mucoromycetes</taxon>
        <taxon>Mucorales</taxon>
        <taxon>Cunninghamellaceae</taxon>
        <taxon>Absidia</taxon>
    </lineage>
</organism>
<dbReference type="Proteomes" id="UP000193560">
    <property type="component" value="Unassembled WGS sequence"/>
</dbReference>
<comment type="caution">
    <text evidence="2">The sequence shown here is derived from an EMBL/GenBank/DDBJ whole genome shotgun (WGS) entry which is preliminary data.</text>
</comment>
<dbReference type="OrthoDB" id="10257471at2759"/>
<dbReference type="SUPFAM" id="SSF52047">
    <property type="entry name" value="RNI-like"/>
    <property type="match status" value="1"/>
</dbReference>
<dbReference type="STRING" id="90262.A0A1X2I181"/>
<evidence type="ECO:0000259" key="1">
    <source>
        <dbReference type="Pfam" id="PF12937"/>
    </source>
</evidence>
<proteinExistence type="predicted"/>
<dbReference type="InterPro" id="IPR032675">
    <property type="entry name" value="LRR_dom_sf"/>
</dbReference>
<dbReference type="EMBL" id="MCGE01000036">
    <property type="protein sequence ID" value="ORZ07180.1"/>
    <property type="molecule type" value="Genomic_DNA"/>
</dbReference>
<evidence type="ECO:0000313" key="3">
    <source>
        <dbReference type="Proteomes" id="UP000193560"/>
    </source>
</evidence>
<dbReference type="GO" id="GO:0019005">
    <property type="term" value="C:SCF ubiquitin ligase complex"/>
    <property type="evidence" value="ECO:0007669"/>
    <property type="project" value="TreeGrafter"/>
</dbReference>
<dbReference type="AlphaFoldDB" id="A0A1X2I181"/>
<accession>A0A1X2I181</accession>
<name>A0A1X2I181_9FUNG</name>
<dbReference type="GO" id="GO:0031146">
    <property type="term" value="P:SCF-dependent proteasomal ubiquitin-dependent protein catabolic process"/>
    <property type="evidence" value="ECO:0007669"/>
    <property type="project" value="TreeGrafter"/>
</dbReference>
<protein>
    <recommendedName>
        <fullName evidence="1">F-box domain-containing protein</fullName>
    </recommendedName>
</protein>
<gene>
    <name evidence="2" type="ORF">BCR42DRAFT_426468</name>
</gene>
<feature type="domain" description="F-box" evidence="1">
    <location>
        <begin position="5"/>
        <end position="48"/>
    </location>
</feature>